<feature type="transmembrane region" description="Helical" evidence="1">
    <location>
        <begin position="147"/>
        <end position="167"/>
    </location>
</feature>
<sequence length="179" mass="19710">MLGVAVLLLAVSFWEWFGITWAVSDQYGDRTEQSTANVWQASTAWSVAVLLVVAAALLWSLRGVATASRWSRPAALTLVVLGIALTTWQWLSVYSVGGTFSNEIEVTSELLPLDDAAKPEEQIGYITRDILLSFHQPGYSADVRPGLYIALFLLVLELVLMLSAFLPRIPLRRESARTG</sequence>
<keyword evidence="1" id="KW-0472">Membrane</keyword>
<dbReference type="EMBL" id="JBHTEE010000001">
    <property type="protein sequence ID" value="MFC7606211.1"/>
    <property type="molecule type" value="Genomic_DNA"/>
</dbReference>
<keyword evidence="1" id="KW-0812">Transmembrane</keyword>
<reference evidence="3" key="1">
    <citation type="journal article" date="2019" name="Int. J. Syst. Evol. Microbiol.">
        <title>The Global Catalogue of Microorganisms (GCM) 10K type strain sequencing project: providing services to taxonomists for standard genome sequencing and annotation.</title>
        <authorList>
            <consortium name="The Broad Institute Genomics Platform"/>
            <consortium name="The Broad Institute Genome Sequencing Center for Infectious Disease"/>
            <person name="Wu L."/>
            <person name="Ma J."/>
        </authorList>
    </citation>
    <scope>NUCLEOTIDE SEQUENCE [LARGE SCALE GENOMIC DNA]</scope>
    <source>
        <strain evidence="3">JCM 10083</strain>
    </source>
</reference>
<keyword evidence="1" id="KW-1133">Transmembrane helix</keyword>
<feature type="transmembrane region" description="Helical" evidence="1">
    <location>
        <begin position="73"/>
        <end position="91"/>
    </location>
</feature>
<evidence type="ECO:0000256" key="1">
    <source>
        <dbReference type="SAM" id="Phobius"/>
    </source>
</evidence>
<comment type="caution">
    <text evidence="2">The sequence shown here is derived from an EMBL/GenBank/DDBJ whole genome shotgun (WGS) entry which is preliminary data.</text>
</comment>
<organism evidence="2 3">
    <name type="scientific">Streptosporangium amethystogenes subsp. fukuiense</name>
    <dbReference type="NCBI Taxonomy" id="698418"/>
    <lineage>
        <taxon>Bacteria</taxon>
        <taxon>Bacillati</taxon>
        <taxon>Actinomycetota</taxon>
        <taxon>Actinomycetes</taxon>
        <taxon>Streptosporangiales</taxon>
        <taxon>Streptosporangiaceae</taxon>
        <taxon>Streptosporangium</taxon>
    </lineage>
</organism>
<keyword evidence="3" id="KW-1185">Reference proteome</keyword>
<accession>A0ABW2TEK9</accession>
<gene>
    <name evidence="2" type="ORF">ACFQVD_39535</name>
</gene>
<feature type="transmembrane region" description="Helical" evidence="1">
    <location>
        <begin position="38"/>
        <end position="61"/>
    </location>
</feature>
<dbReference type="Proteomes" id="UP001596514">
    <property type="component" value="Unassembled WGS sequence"/>
</dbReference>
<dbReference type="RefSeq" id="WP_343973089.1">
    <property type="nucleotide sequence ID" value="NZ_BAAAGK010000098.1"/>
</dbReference>
<name>A0ABW2TEK9_9ACTN</name>
<evidence type="ECO:0000313" key="2">
    <source>
        <dbReference type="EMBL" id="MFC7606211.1"/>
    </source>
</evidence>
<protein>
    <submittedName>
        <fullName evidence="2">Uncharacterized protein</fullName>
    </submittedName>
</protein>
<evidence type="ECO:0000313" key="3">
    <source>
        <dbReference type="Proteomes" id="UP001596514"/>
    </source>
</evidence>
<proteinExistence type="predicted"/>